<dbReference type="AlphaFoldDB" id="M2YDJ6"/>
<evidence type="ECO:0000259" key="5">
    <source>
        <dbReference type="Pfam" id="PF02897"/>
    </source>
</evidence>
<dbReference type="STRING" id="71999.KPaMU14_01865"/>
<sequence>MTETPAEDPVDDLLWLEEIHGEPALEWVREQNERSESLLLTPQLERLEAAALEVMDSDDRIPMVSKHGEHYYGFWRDAEHPRGLFRRTTWESWLSDDPQWDVLLDLDVLAEAEGVPWVWGGVRLLRPQHTEGQWRRMLIALSPDGGDARRYREFDLLSRRFVPADEGGFDLPAAKTSVSWLDADTLYVGTDTGPGSTTTSSYPAQVRRLSRGQELAEAPVVFSVPADHVQAWVGRDHTEGFERTVAVDAIDFFRSRTSLLDEARGGEPALIDVPETVEADPHRQWLLLRPQETWGDYAPGTLLVAELESFLAGDRSLTVVFAPDEHTSLQGWSWTASHLVLQLLSDVSSEIRVIEPGTWRSEPMQGTGEHRSTAVWAVDDEDPVAGDDVWVSTSGFLTPTTILRGTLEQSLPRPLKQAPSFFDASGLSVEQHWAVSDDGTRIPYYQVGPSDLPLDGRNPTLLSGYGGFEVSRTPGYSGVIGRSWLTRKVEASGAGGAAPGRTGVYVIANIRGGGEYGPSWHRAALQSQRHRAYEDFAAVARDLHERGVSSPSTLACAGGSNGGLLVGNMLTAYPELFAGISCGVPLLDMRRYTRLSAGTSWIAEYGDPEDPEQWQWLRTFSPYHLVESGQQYPPVLFWTATSDDRVGPVQARKMAERMLRQGHERVWFHETLEGGHAGAGDNRQAARSHALSYDFMWRAVTATL</sequence>
<dbReference type="PANTHER" id="PTHR42881">
    <property type="entry name" value="PROLYL ENDOPEPTIDASE"/>
    <property type="match status" value="1"/>
</dbReference>
<evidence type="ECO:0000256" key="3">
    <source>
        <dbReference type="ARBA" id="ARBA00022825"/>
    </source>
</evidence>
<dbReference type="InterPro" id="IPR002470">
    <property type="entry name" value="Peptidase_S9A"/>
</dbReference>
<dbReference type="Gene3D" id="3.40.50.1820">
    <property type="entry name" value="alpha/beta hydrolase"/>
    <property type="match status" value="1"/>
</dbReference>
<reference evidence="6 7" key="1">
    <citation type="journal article" date="2014" name="Genome Announc.">
        <title>Draft Genome Sequence of Kocuria palustris PEL.</title>
        <authorList>
            <person name="Sharma G."/>
            <person name="Khatri I."/>
            <person name="Subramanian S."/>
        </authorList>
    </citation>
    <scope>NUCLEOTIDE SEQUENCE [LARGE SCALE GENOMIC DNA]</scope>
    <source>
        <strain evidence="6 7">PEL</strain>
    </source>
</reference>
<comment type="caution">
    <text evidence="6">The sequence shown here is derived from an EMBL/GenBank/DDBJ whole genome shotgun (WGS) entry which is preliminary data.</text>
</comment>
<dbReference type="InterPro" id="IPR023302">
    <property type="entry name" value="Pept_S9A_N"/>
</dbReference>
<dbReference type="GO" id="GO:0070012">
    <property type="term" value="F:oligopeptidase activity"/>
    <property type="evidence" value="ECO:0007669"/>
    <property type="project" value="TreeGrafter"/>
</dbReference>
<keyword evidence="2" id="KW-0378">Hydrolase</keyword>
<dbReference type="InterPro" id="IPR001375">
    <property type="entry name" value="Peptidase_S9_cat"/>
</dbReference>
<evidence type="ECO:0000259" key="4">
    <source>
        <dbReference type="Pfam" id="PF00326"/>
    </source>
</evidence>
<evidence type="ECO:0000313" key="7">
    <source>
        <dbReference type="Proteomes" id="UP000009877"/>
    </source>
</evidence>
<dbReference type="GO" id="GO:0004252">
    <property type="term" value="F:serine-type endopeptidase activity"/>
    <property type="evidence" value="ECO:0007669"/>
    <property type="project" value="InterPro"/>
</dbReference>
<dbReference type="Pfam" id="PF02897">
    <property type="entry name" value="Peptidase_S9_N"/>
    <property type="match status" value="1"/>
</dbReference>
<dbReference type="InterPro" id="IPR029058">
    <property type="entry name" value="AB_hydrolase_fold"/>
</dbReference>
<evidence type="ECO:0000256" key="2">
    <source>
        <dbReference type="ARBA" id="ARBA00022801"/>
    </source>
</evidence>
<feature type="domain" description="Peptidase S9A N-terminal" evidence="5">
    <location>
        <begin position="9"/>
        <end position="415"/>
    </location>
</feature>
<gene>
    <name evidence="6" type="ORF">C884_00294</name>
</gene>
<dbReference type="PANTHER" id="PTHR42881:SF13">
    <property type="entry name" value="PROLYL ENDOPEPTIDASE"/>
    <property type="match status" value="1"/>
</dbReference>
<organism evidence="6 7">
    <name type="scientific">Kocuria palustris PEL</name>
    <dbReference type="NCBI Taxonomy" id="1236550"/>
    <lineage>
        <taxon>Bacteria</taxon>
        <taxon>Bacillati</taxon>
        <taxon>Actinomycetota</taxon>
        <taxon>Actinomycetes</taxon>
        <taxon>Micrococcales</taxon>
        <taxon>Micrococcaceae</taxon>
        <taxon>Kocuria</taxon>
    </lineage>
</organism>
<feature type="domain" description="Peptidase S9 prolyl oligopeptidase catalytic" evidence="4">
    <location>
        <begin position="503"/>
        <end position="700"/>
    </location>
</feature>
<dbReference type="EMBL" id="ANHZ02000011">
    <property type="protein sequence ID" value="EME36620.1"/>
    <property type="molecule type" value="Genomic_DNA"/>
</dbReference>
<protein>
    <submittedName>
        <fullName evidence="6">Prolyl endopeptidase</fullName>
    </submittedName>
</protein>
<keyword evidence="1" id="KW-0645">Protease</keyword>
<evidence type="ECO:0000256" key="1">
    <source>
        <dbReference type="ARBA" id="ARBA00022670"/>
    </source>
</evidence>
<dbReference type="InterPro" id="IPR051167">
    <property type="entry name" value="Prolyl_oligopep/macrocyclase"/>
</dbReference>
<dbReference type="Gene3D" id="2.130.10.120">
    <property type="entry name" value="Prolyl oligopeptidase, N-terminal domain"/>
    <property type="match status" value="1"/>
</dbReference>
<dbReference type="SUPFAM" id="SSF53474">
    <property type="entry name" value="alpha/beta-Hydrolases"/>
    <property type="match status" value="1"/>
</dbReference>
<dbReference type="Proteomes" id="UP000009877">
    <property type="component" value="Unassembled WGS sequence"/>
</dbReference>
<accession>M2YDJ6</accession>
<dbReference type="GO" id="GO:0005829">
    <property type="term" value="C:cytosol"/>
    <property type="evidence" value="ECO:0007669"/>
    <property type="project" value="TreeGrafter"/>
</dbReference>
<dbReference type="GO" id="GO:0006508">
    <property type="term" value="P:proteolysis"/>
    <property type="evidence" value="ECO:0007669"/>
    <property type="project" value="UniProtKB-KW"/>
</dbReference>
<evidence type="ECO:0000313" key="6">
    <source>
        <dbReference type="EMBL" id="EME36620.1"/>
    </source>
</evidence>
<dbReference type="RefSeq" id="WP_006214709.1">
    <property type="nucleotide sequence ID" value="NZ_ANHZ02000011.1"/>
</dbReference>
<keyword evidence="7" id="KW-1185">Reference proteome</keyword>
<keyword evidence="3" id="KW-0720">Serine protease</keyword>
<dbReference type="Pfam" id="PF00326">
    <property type="entry name" value="Peptidase_S9"/>
    <property type="match status" value="1"/>
</dbReference>
<proteinExistence type="predicted"/>
<name>M2YDJ6_9MICC</name>
<dbReference type="PRINTS" id="PR00862">
    <property type="entry name" value="PROLIGOPTASE"/>
</dbReference>
<dbReference type="SUPFAM" id="SSF50993">
    <property type="entry name" value="Peptidase/esterase 'gauge' domain"/>
    <property type="match status" value="1"/>
</dbReference>